<evidence type="ECO:0000256" key="1">
    <source>
        <dbReference type="ARBA" id="ARBA00004141"/>
    </source>
</evidence>
<keyword evidence="6" id="KW-1185">Reference proteome</keyword>
<dbReference type="GO" id="GO:0035151">
    <property type="term" value="P:regulation of tube size, open tracheal system"/>
    <property type="evidence" value="ECO:0007669"/>
    <property type="project" value="TreeGrafter"/>
</dbReference>
<dbReference type="Gene3D" id="1.20.140.150">
    <property type="match status" value="1"/>
</dbReference>
<keyword evidence="2 5" id="KW-0812">Transmembrane</keyword>
<dbReference type="AlphaFoldDB" id="A0A6J0BRJ0"/>
<organism evidence="7">
    <name type="scientific">Neodiprion lecontei</name>
    <name type="common">Redheaded pine sawfly</name>
    <dbReference type="NCBI Taxonomy" id="441921"/>
    <lineage>
        <taxon>Eukaryota</taxon>
        <taxon>Metazoa</taxon>
        <taxon>Ecdysozoa</taxon>
        <taxon>Arthropoda</taxon>
        <taxon>Hexapoda</taxon>
        <taxon>Insecta</taxon>
        <taxon>Pterygota</taxon>
        <taxon>Neoptera</taxon>
        <taxon>Endopterygota</taxon>
        <taxon>Hymenoptera</taxon>
        <taxon>Tenthredinoidea</taxon>
        <taxon>Diprionidae</taxon>
        <taxon>Diprioninae</taxon>
        <taxon>Neodiprion</taxon>
    </lineage>
</organism>
<feature type="transmembrane region" description="Helical" evidence="5">
    <location>
        <begin position="168"/>
        <end position="189"/>
    </location>
</feature>
<comment type="subcellular location">
    <subcellularLocation>
        <location evidence="1">Membrane</location>
        <topology evidence="1">Multi-pass membrane protein</topology>
    </subcellularLocation>
</comment>
<proteinExistence type="predicted"/>
<sequence>MEKSRTLKVAAACTALAFAFVVIAFTTPYWLETDGKLPNPKFIRLGLWEACFHNFEDIRHLYDTRFNSCWWIFEEEYYIIQDFLLPEFFVATQFFFTLCFTLLLVGGFLTLICTFGSRRNDKYQLILWANGGTLTLSATFGIIAVIIFGARGDGRDWMPNWEHNDVGWSYALAVVGTVFLYIGGILFLIEGRRTRKREQKSLMADQKTHTTI</sequence>
<evidence type="ECO:0000256" key="2">
    <source>
        <dbReference type="ARBA" id="ARBA00022692"/>
    </source>
</evidence>
<evidence type="ECO:0000256" key="4">
    <source>
        <dbReference type="ARBA" id="ARBA00023136"/>
    </source>
</evidence>
<evidence type="ECO:0000313" key="7">
    <source>
        <dbReference type="RefSeq" id="XP_015516518.1"/>
    </source>
</evidence>
<dbReference type="InParanoid" id="A0A6J0BRJ0"/>
<dbReference type="CTD" id="35504"/>
<dbReference type="GO" id="GO:0016020">
    <property type="term" value="C:membrane"/>
    <property type="evidence" value="ECO:0007669"/>
    <property type="project" value="UniProtKB-SubCell"/>
</dbReference>
<name>A0A6J0BRJ0_NEOLC</name>
<protein>
    <submittedName>
        <fullName evidence="7">Uncharacterized protein LOC107221874</fullName>
    </submittedName>
</protein>
<evidence type="ECO:0000256" key="3">
    <source>
        <dbReference type="ARBA" id="ARBA00022989"/>
    </source>
</evidence>
<feature type="transmembrane region" description="Helical" evidence="5">
    <location>
        <begin position="94"/>
        <end position="113"/>
    </location>
</feature>
<keyword evidence="3 5" id="KW-1133">Transmembrane helix</keyword>
<feature type="transmembrane region" description="Helical" evidence="5">
    <location>
        <begin position="125"/>
        <end position="148"/>
    </location>
</feature>
<dbReference type="PANTHER" id="PTHR21284:SF11">
    <property type="entry name" value="KUNE-KUNE"/>
    <property type="match status" value="1"/>
</dbReference>
<dbReference type="GO" id="GO:0005918">
    <property type="term" value="C:septate junction"/>
    <property type="evidence" value="ECO:0007669"/>
    <property type="project" value="TreeGrafter"/>
</dbReference>
<gene>
    <name evidence="7" type="primary">LOC107221874</name>
</gene>
<dbReference type="Pfam" id="PF13903">
    <property type="entry name" value="Claudin_2"/>
    <property type="match status" value="1"/>
</dbReference>
<dbReference type="InterPro" id="IPR004031">
    <property type="entry name" value="PMP22/EMP/MP20/Claudin"/>
</dbReference>
<evidence type="ECO:0000256" key="5">
    <source>
        <dbReference type="SAM" id="Phobius"/>
    </source>
</evidence>
<dbReference type="RefSeq" id="XP_015516518.1">
    <property type="nucleotide sequence ID" value="XM_015661032.2"/>
</dbReference>
<dbReference type="Proteomes" id="UP000829291">
    <property type="component" value="Chromosome 4"/>
</dbReference>
<dbReference type="PANTHER" id="PTHR21284">
    <property type="entry name" value="EG:80H7.2 PROTEIN"/>
    <property type="match status" value="1"/>
</dbReference>
<reference evidence="7" key="1">
    <citation type="submission" date="2025-08" db="UniProtKB">
        <authorList>
            <consortium name="RefSeq"/>
        </authorList>
    </citation>
    <scope>IDENTIFICATION</scope>
    <source>
        <tissue evidence="7">Thorax and Abdomen</tissue>
    </source>
</reference>
<dbReference type="KEGG" id="nlo:107221874"/>
<dbReference type="GeneID" id="107221874"/>
<dbReference type="FunCoup" id="A0A6J0BRJ0">
    <property type="interactions" value="17"/>
</dbReference>
<accession>A0A6J0BRJ0</accession>
<dbReference type="OrthoDB" id="10062378at2759"/>
<dbReference type="GO" id="GO:0019991">
    <property type="term" value="P:septate junction assembly"/>
    <property type="evidence" value="ECO:0007669"/>
    <property type="project" value="TreeGrafter"/>
</dbReference>
<keyword evidence="4 5" id="KW-0472">Membrane</keyword>
<evidence type="ECO:0000313" key="6">
    <source>
        <dbReference type="Proteomes" id="UP000829291"/>
    </source>
</evidence>